<keyword evidence="2" id="KW-0472">Membrane</keyword>
<dbReference type="SUPFAM" id="SSF63817">
    <property type="entry name" value="Sortase"/>
    <property type="match status" value="1"/>
</dbReference>
<keyword evidence="2" id="KW-1133">Transmembrane helix</keyword>
<feature type="transmembrane region" description="Helical" evidence="2">
    <location>
        <begin position="22"/>
        <end position="46"/>
    </location>
</feature>
<comment type="caution">
    <text evidence="3">The sequence shown here is derived from an EMBL/GenBank/DDBJ whole genome shotgun (WGS) entry which is preliminary data.</text>
</comment>
<keyword evidence="2" id="KW-0812">Transmembrane</keyword>
<dbReference type="InterPro" id="IPR023365">
    <property type="entry name" value="Sortase_dom-sf"/>
</dbReference>
<sequence>MSVTTQARPEAPPEPPPSDARFVIPGVALLILAALLLGFAGNLLLVGHLQHARAQQTGYAELREQLAFGTAPVGRTDIDGEVLSPGTPVALLRIGAIGLREVVFEGTTSDVLMSGPGHRRDTVLPGQAGTSVVMGRQWGYGSPFLHLDELGPGDTIEITTGQGEHTYRVTGLRRPGDPVPEPAGTGQGRLTLITATGGPYTPSGVLRVDAELTTDVFPTPARVIPTGAVGEAEDALKGDDSAWTPTLLWSQALLLAAAGVAWAHRRWGRWQAWITGVPVLGAITVALSGTLTRLLPNLL</sequence>
<reference evidence="4" key="1">
    <citation type="submission" date="2023-07" db="EMBL/GenBank/DDBJ databases">
        <title>30 novel species of actinomycetes from the DSMZ collection.</title>
        <authorList>
            <person name="Nouioui I."/>
        </authorList>
    </citation>
    <scope>NUCLEOTIDE SEQUENCE [LARGE SCALE GENOMIC DNA]</scope>
    <source>
        <strain evidence="4">DSM 44938</strain>
    </source>
</reference>
<accession>A0ABU2N045</accession>
<evidence type="ECO:0000313" key="3">
    <source>
        <dbReference type="EMBL" id="MDT0347271.1"/>
    </source>
</evidence>
<dbReference type="InterPro" id="IPR005754">
    <property type="entry name" value="Sortase"/>
</dbReference>
<evidence type="ECO:0000256" key="1">
    <source>
        <dbReference type="ARBA" id="ARBA00022801"/>
    </source>
</evidence>
<keyword evidence="4" id="KW-1185">Reference proteome</keyword>
<name>A0ABU2N045_9ACTN</name>
<feature type="transmembrane region" description="Helical" evidence="2">
    <location>
        <begin position="270"/>
        <end position="295"/>
    </location>
</feature>
<evidence type="ECO:0000313" key="4">
    <source>
        <dbReference type="Proteomes" id="UP001183246"/>
    </source>
</evidence>
<dbReference type="EMBL" id="JAVREL010000029">
    <property type="protein sequence ID" value="MDT0347271.1"/>
    <property type="molecule type" value="Genomic_DNA"/>
</dbReference>
<dbReference type="Gene3D" id="2.40.260.10">
    <property type="entry name" value="Sortase"/>
    <property type="match status" value="1"/>
</dbReference>
<organism evidence="3 4">
    <name type="scientific">Streptomyces litchfieldiae</name>
    <dbReference type="NCBI Taxonomy" id="3075543"/>
    <lineage>
        <taxon>Bacteria</taxon>
        <taxon>Bacillati</taxon>
        <taxon>Actinomycetota</taxon>
        <taxon>Actinomycetes</taxon>
        <taxon>Kitasatosporales</taxon>
        <taxon>Streptomycetaceae</taxon>
        <taxon>Streptomyces</taxon>
    </lineage>
</organism>
<evidence type="ECO:0000256" key="2">
    <source>
        <dbReference type="SAM" id="Phobius"/>
    </source>
</evidence>
<dbReference type="Proteomes" id="UP001183246">
    <property type="component" value="Unassembled WGS sequence"/>
</dbReference>
<dbReference type="RefSeq" id="WP_311708395.1">
    <property type="nucleotide sequence ID" value="NZ_JAVREL010000029.1"/>
</dbReference>
<dbReference type="CDD" id="cd05830">
    <property type="entry name" value="Sortase_E"/>
    <property type="match status" value="1"/>
</dbReference>
<protein>
    <submittedName>
        <fullName evidence="3">Class E sortase</fullName>
    </submittedName>
</protein>
<keyword evidence="1" id="KW-0378">Hydrolase</keyword>
<gene>
    <name evidence="3" type="ORF">RM590_32530</name>
</gene>
<dbReference type="InterPro" id="IPR042003">
    <property type="entry name" value="Sortase_E"/>
</dbReference>
<dbReference type="Pfam" id="PF04203">
    <property type="entry name" value="Sortase"/>
    <property type="match status" value="1"/>
</dbReference>
<proteinExistence type="predicted"/>